<accession>A0ABY6YYW8</accession>
<gene>
    <name evidence="9" type="ORF">NZD86_15380</name>
</gene>
<feature type="transmembrane region" description="Helical" evidence="8">
    <location>
        <begin position="312"/>
        <end position="333"/>
    </location>
</feature>
<feature type="transmembrane region" description="Helical" evidence="8">
    <location>
        <begin position="41"/>
        <end position="62"/>
    </location>
</feature>
<evidence type="ECO:0000256" key="2">
    <source>
        <dbReference type="ARBA" id="ARBA00007998"/>
    </source>
</evidence>
<evidence type="ECO:0000313" key="10">
    <source>
        <dbReference type="Proteomes" id="UP001164803"/>
    </source>
</evidence>
<dbReference type="RefSeq" id="WP_268042932.1">
    <property type="nucleotide sequence ID" value="NZ_CP104064.1"/>
</dbReference>
<feature type="transmembrane region" description="Helical" evidence="8">
    <location>
        <begin position="114"/>
        <end position="135"/>
    </location>
</feature>
<evidence type="ECO:0000256" key="1">
    <source>
        <dbReference type="ARBA" id="ARBA00004141"/>
    </source>
</evidence>
<comment type="subcellular location">
    <subcellularLocation>
        <location evidence="1">Membrane</location>
        <topology evidence="1">Multi-pass membrane protein</topology>
    </subcellularLocation>
</comment>
<feature type="transmembrane region" description="Helical" evidence="8">
    <location>
        <begin position="185"/>
        <end position="207"/>
    </location>
</feature>
<keyword evidence="10" id="KW-1185">Reference proteome</keyword>
<feature type="transmembrane region" description="Helical" evidence="8">
    <location>
        <begin position="12"/>
        <end position="29"/>
    </location>
</feature>
<keyword evidence="3" id="KW-0813">Transport</keyword>
<reference evidence="9" key="1">
    <citation type="submission" date="2022-08" db="EMBL/GenBank/DDBJ databases">
        <title>Alicyclobacillus dauci DSM2870, complete genome.</title>
        <authorList>
            <person name="Wang Q."/>
            <person name="Cai R."/>
            <person name="Wang Z."/>
        </authorList>
    </citation>
    <scope>NUCLEOTIDE SEQUENCE</scope>
    <source>
        <strain evidence="9">DSM 28700</strain>
    </source>
</reference>
<sequence length="373" mass="40980">MARTRSEITVMEAASIIASTIIGVGVLELPRIAVVAGDTGAPLYVFLAILLSFVALYVVTILGIRFPGDTIVQYSERVLGKWLARIGSLFVVVFFAILTALAAREFAEVVGTSVLQQTPVEATTIVMLFLGALFTRNSLSTFSYTHFFYLPLIVAPACLIAGFSLKNATALNLQPIFGNEPAHALTGILTVAALFQGSFIMTFVIPYMREPKKAVASSIIGMSIAGGVYFFIATASLAVFGSEEIKLLLWPTLELAKTTMLPGEILERLDAAFLAVWVTAVFTTIYGTYYVTSKTLQDLFKLRDQKMFSFGLLTFIFILAMMPTNIINLYRIIAMVGQRGLFVTLGYPILIWLVAIIRRQRNDERGRSYVDGR</sequence>
<feature type="transmembrane region" description="Helical" evidence="8">
    <location>
        <begin position="271"/>
        <end position="291"/>
    </location>
</feature>
<dbReference type="Proteomes" id="UP001164803">
    <property type="component" value="Chromosome"/>
</dbReference>
<dbReference type="EMBL" id="CP104064">
    <property type="protein sequence ID" value="WAH35649.1"/>
    <property type="molecule type" value="Genomic_DNA"/>
</dbReference>
<feature type="transmembrane region" description="Helical" evidence="8">
    <location>
        <begin position="147"/>
        <end position="165"/>
    </location>
</feature>
<evidence type="ECO:0000256" key="4">
    <source>
        <dbReference type="ARBA" id="ARBA00022544"/>
    </source>
</evidence>
<dbReference type="Gene3D" id="1.20.1740.10">
    <property type="entry name" value="Amino acid/polyamine transporter I"/>
    <property type="match status" value="1"/>
</dbReference>
<name>A0ABY6YYW8_9BACL</name>
<keyword evidence="6 8" id="KW-1133">Transmembrane helix</keyword>
<dbReference type="Pfam" id="PF03845">
    <property type="entry name" value="Spore_permease"/>
    <property type="match status" value="1"/>
</dbReference>
<evidence type="ECO:0000256" key="7">
    <source>
        <dbReference type="ARBA" id="ARBA00023136"/>
    </source>
</evidence>
<organism evidence="9 10">
    <name type="scientific">Alicyclobacillus dauci</name>
    <dbReference type="NCBI Taxonomy" id="1475485"/>
    <lineage>
        <taxon>Bacteria</taxon>
        <taxon>Bacillati</taxon>
        <taxon>Bacillota</taxon>
        <taxon>Bacilli</taxon>
        <taxon>Bacillales</taxon>
        <taxon>Alicyclobacillaceae</taxon>
        <taxon>Alicyclobacillus</taxon>
    </lineage>
</organism>
<dbReference type="PANTHER" id="PTHR34975">
    <property type="entry name" value="SPORE GERMINATION PROTEIN A2"/>
    <property type="match status" value="1"/>
</dbReference>
<dbReference type="PANTHER" id="PTHR34975:SF2">
    <property type="entry name" value="SPORE GERMINATION PROTEIN A2"/>
    <property type="match status" value="1"/>
</dbReference>
<evidence type="ECO:0000256" key="6">
    <source>
        <dbReference type="ARBA" id="ARBA00022989"/>
    </source>
</evidence>
<comment type="similarity">
    <text evidence="2">Belongs to the amino acid-polyamine-organocation (APC) superfamily. Spore germination protein (SGP) (TC 2.A.3.9) family.</text>
</comment>
<feature type="transmembrane region" description="Helical" evidence="8">
    <location>
        <begin position="339"/>
        <end position="357"/>
    </location>
</feature>
<evidence type="ECO:0000256" key="8">
    <source>
        <dbReference type="SAM" id="Phobius"/>
    </source>
</evidence>
<protein>
    <submittedName>
        <fullName evidence="9">Spore germination protein</fullName>
    </submittedName>
</protein>
<evidence type="ECO:0000256" key="3">
    <source>
        <dbReference type="ARBA" id="ARBA00022448"/>
    </source>
</evidence>
<keyword evidence="5 8" id="KW-0812">Transmembrane</keyword>
<keyword evidence="7 8" id="KW-0472">Membrane</keyword>
<feature type="transmembrane region" description="Helical" evidence="8">
    <location>
        <begin position="219"/>
        <end position="240"/>
    </location>
</feature>
<evidence type="ECO:0000256" key="5">
    <source>
        <dbReference type="ARBA" id="ARBA00022692"/>
    </source>
</evidence>
<feature type="transmembrane region" description="Helical" evidence="8">
    <location>
        <begin position="82"/>
        <end position="102"/>
    </location>
</feature>
<evidence type="ECO:0000313" key="9">
    <source>
        <dbReference type="EMBL" id="WAH35649.1"/>
    </source>
</evidence>
<dbReference type="NCBIfam" id="TIGR00912">
    <property type="entry name" value="2A0309"/>
    <property type="match status" value="1"/>
</dbReference>
<proteinExistence type="inferred from homology"/>
<keyword evidence="4" id="KW-0309">Germination</keyword>
<dbReference type="InterPro" id="IPR004761">
    <property type="entry name" value="Spore_GerAB"/>
</dbReference>